<dbReference type="Proteomes" id="UP000013200">
    <property type="component" value="Unassembled WGS sequence"/>
</dbReference>
<accession>N9RDF9</accession>
<gene>
    <name evidence="1" type="ORF">F888_02528</name>
    <name evidence="2" type="ORF">GCM10007354_07880</name>
</gene>
<organism evidence="1 3">
    <name type="scientific">Acinetobacter courvalinii</name>
    <dbReference type="NCBI Taxonomy" id="280147"/>
    <lineage>
        <taxon>Bacteria</taxon>
        <taxon>Pseudomonadati</taxon>
        <taxon>Pseudomonadota</taxon>
        <taxon>Gammaproteobacteria</taxon>
        <taxon>Moraxellales</taxon>
        <taxon>Moraxellaceae</taxon>
        <taxon>Acinetobacter</taxon>
    </lineage>
</organism>
<dbReference type="STRING" id="1217698.F888_02528"/>
<name>N9RDF9_9GAMM</name>
<keyword evidence="3" id="KW-1185">Reference proteome</keyword>
<dbReference type="EMBL" id="APSA01000007">
    <property type="protein sequence ID" value="ENX37192.1"/>
    <property type="molecule type" value="Genomic_DNA"/>
</dbReference>
<evidence type="ECO:0000313" key="2">
    <source>
        <dbReference type="EMBL" id="GGH28835.1"/>
    </source>
</evidence>
<reference evidence="1 3" key="1">
    <citation type="submission" date="2013-02" db="EMBL/GenBank/DDBJ databases">
        <title>The Genome Sequence of Acinetobacter sp. NIPH 3623.</title>
        <authorList>
            <consortium name="The Broad Institute Genome Sequencing Platform"/>
            <consortium name="The Broad Institute Genome Sequencing Center for Infectious Disease"/>
            <person name="Cerqueira G."/>
            <person name="Feldgarden M."/>
            <person name="Courvalin P."/>
            <person name="Perichon B."/>
            <person name="Grillot-Courvalin C."/>
            <person name="Clermont D."/>
            <person name="Rocha E."/>
            <person name="Yoon E.-J."/>
            <person name="Nemec A."/>
            <person name="Walker B."/>
            <person name="Young S.K."/>
            <person name="Zeng Q."/>
            <person name="Gargeya S."/>
            <person name="Fitzgerald M."/>
            <person name="Haas B."/>
            <person name="Abouelleil A."/>
            <person name="Alvarado L."/>
            <person name="Arachchi H.M."/>
            <person name="Berlin A.M."/>
            <person name="Chapman S.B."/>
            <person name="Dewar J."/>
            <person name="Goldberg J."/>
            <person name="Griggs A."/>
            <person name="Gujja S."/>
            <person name="Hansen M."/>
            <person name="Howarth C."/>
            <person name="Imamovic A."/>
            <person name="Larimer J."/>
            <person name="McCowan C."/>
            <person name="Murphy C."/>
            <person name="Neiman D."/>
            <person name="Pearson M."/>
            <person name="Priest M."/>
            <person name="Roberts A."/>
            <person name="Saif S."/>
            <person name="Shea T."/>
            <person name="Sisk P."/>
            <person name="Sykes S."/>
            <person name="Wortman J."/>
            <person name="Nusbaum C."/>
            <person name="Birren B."/>
        </authorList>
    </citation>
    <scope>NUCLEOTIDE SEQUENCE [LARGE SCALE GENOMIC DNA]</scope>
    <source>
        <strain evidence="1 3">NIPH 3623</strain>
    </source>
</reference>
<dbReference type="RefSeq" id="WP_005286447.1">
    <property type="nucleotide sequence ID" value="NZ_BMDA01000001.1"/>
</dbReference>
<dbReference type="GeneID" id="80103361"/>
<evidence type="ECO:0000313" key="1">
    <source>
        <dbReference type="EMBL" id="ENX37192.1"/>
    </source>
</evidence>
<reference evidence="2" key="3">
    <citation type="submission" date="2024-03" db="EMBL/GenBank/DDBJ databases">
        <authorList>
            <person name="Sun Q."/>
            <person name="Sedlacek I."/>
        </authorList>
    </citation>
    <scope>NUCLEOTIDE SEQUENCE</scope>
    <source>
        <strain evidence="2">CCM 8635</strain>
    </source>
</reference>
<reference evidence="2 4" key="2">
    <citation type="journal article" date="2014" name="Int. J. Syst. Evol. Microbiol.">
        <title>Complete genome sequence of Corynebacterium casei LMG S-19264T (=DSM 44701T), isolated from a smear-ripened cheese.</title>
        <authorList>
            <consortium name="US DOE Joint Genome Institute (JGI-PGF)"/>
            <person name="Walter F."/>
            <person name="Albersmeier A."/>
            <person name="Kalinowski J."/>
            <person name="Ruckert C."/>
        </authorList>
    </citation>
    <scope>NUCLEOTIDE SEQUENCE [LARGE SCALE GENOMIC DNA]</scope>
    <source>
        <strain evidence="2 4">CCM 8635</strain>
    </source>
</reference>
<evidence type="ECO:0000313" key="4">
    <source>
        <dbReference type="Proteomes" id="UP000652691"/>
    </source>
</evidence>
<comment type="caution">
    <text evidence="1">The sequence shown here is derived from an EMBL/GenBank/DDBJ whole genome shotgun (WGS) entry which is preliminary data.</text>
</comment>
<sequence>MMFKGLIIAILAITLFSIVYLCREYKRTGGYDENTDGFYGYTYPAAKGFEDIKDCNKANTQFPNDPPVSEEWMEGCQKYFKINQ</sequence>
<dbReference type="EMBL" id="BMDA01000001">
    <property type="protein sequence ID" value="GGH28835.1"/>
    <property type="molecule type" value="Genomic_DNA"/>
</dbReference>
<dbReference type="Proteomes" id="UP000652691">
    <property type="component" value="Unassembled WGS sequence"/>
</dbReference>
<proteinExistence type="predicted"/>
<dbReference type="AlphaFoldDB" id="N9RDF9"/>
<dbReference type="HOGENOM" id="CLU_2520084_0_0_6"/>
<protein>
    <submittedName>
        <fullName evidence="1">Uncharacterized protein</fullName>
    </submittedName>
</protein>
<evidence type="ECO:0000313" key="3">
    <source>
        <dbReference type="Proteomes" id="UP000013200"/>
    </source>
</evidence>